<dbReference type="RefSeq" id="WP_204195546.1">
    <property type="nucleotide sequence ID" value="NZ_JAFEMC010000001.1"/>
</dbReference>
<proteinExistence type="predicted"/>
<name>A0ABS2D426_9SPHN</name>
<dbReference type="EMBL" id="JAFEMC010000001">
    <property type="protein sequence ID" value="MBM6575678.1"/>
    <property type="molecule type" value="Genomic_DNA"/>
</dbReference>
<keyword evidence="2" id="KW-1185">Reference proteome</keyword>
<comment type="caution">
    <text evidence="1">The sequence shown here is derived from an EMBL/GenBank/DDBJ whole genome shotgun (WGS) entry which is preliminary data.</text>
</comment>
<dbReference type="Proteomes" id="UP000763641">
    <property type="component" value="Unassembled WGS sequence"/>
</dbReference>
<evidence type="ECO:0000313" key="1">
    <source>
        <dbReference type="EMBL" id="MBM6575678.1"/>
    </source>
</evidence>
<evidence type="ECO:0008006" key="3">
    <source>
        <dbReference type="Google" id="ProtNLM"/>
    </source>
</evidence>
<evidence type="ECO:0000313" key="2">
    <source>
        <dbReference type="Proteomes" id="UP000763641"/>
    </source>
</evidence>
<protein>
    <recommendedName>
        <fullName evidence="3">STAS/SEC14 domain-containing protein</fullName>
    </recommendedName>
</protein>
<sequence length="116" mass="13304">MPNRFVRVEFNGFWTHATIDAFKVRAGEIVQNAIDDGARPGQSRILVVARNFPVQEKKLTRELGEFMPMYSMLAKRFAIVSSDSAIQRLQIKRLTSPDNCQIFLDEAEARTWLFAI</sequence>
<organism evidence="1 2">
    <name type="scientific">Sphingomonas longa</name>
    <dbReference type="NCBI Taxonomy" id="2778730"/>
    <lineage>
        <taxon>Bacteria</taxon>
        <taxon>Pseudomonadati</taxon>
        <taxon>Pseudomonadota</taxon>
        <taxon>Alphaproteobacteria</taxon>
        <taxon>Sphingomonadales</taxon>
        <taxon>Sphingomonadaceae</taxon>
        <taxon>Sphingomonas</taxon>
    </lineage>
</organism>
<reference evidence="1 2" key="1">
    <citation type="submission" date="2020-12" db="EMBL/GenBank/DDBJ databases">
        <title>Sphingomonas sp.</title>
        <authorList>
            <person name="Kim M.K."/>
        </authorList>
    </citation>
    <scope>NUCLEOTIDE SEQUENCE [LARGE SCALE GENOMIC DNA]</scope>
    <source>
        <strain evidence="1 2">BT552</strain>
    </source>
</reference>
<accession>A0ABS2D426</accession>
<gene>
    <name evidence="1" type="ORF">ILT43_04785</name>
</gene>